<evidence type="ECO:0000313" key="3">
    <source>
        <dbReference type="Proteomes" id="UP000019151"/>
    </source>
</evidence>
<name>W0RTA6_9BACT</name>
<dbReference type="AlphaFoldDB" id="W0RTA6"/>
<organism evidence="2 3">
    <name type="scientific">Gemmatirosa kalamazoonensis</name>
    <dbReference type="NCBI Taxonomy" id="861299"/>
    <lineage>
        <taxon>Bacteria</taxon>
        <taxon>Pseudomonadati</taxon>
        <taxon>Gemmatimonadota</taxon>
        <taxon>Gemmatimonadia</taxon>
        <taxon>Gemmatimonadales</taxon>
        <taxon>Gemmatimonadaceae</taxon>
        <taxon>Gemmatirosa</taxon>
    </lineage>
</organism>
<dbReference type="KEGG" id="gba:J421_6147"/>
<feature type="compositionally biased region" description="Basic and acidic residues" evidence="1">
    <location>
        <begin position="20"/>
        <end position="30"/>
    </location>
</feature>
<dbReference type="RefSeq" id="WP_025414976.1">
    <property type="nucleotide sequence ID" value="NZ_CP007130.1"/>
</dbReference>
<gene>
    <name evidence="2" type="ORF">J421_6147</name>
</gene>
<sequence>MDRNGKKPKAARDASNPQRSDQKNAARDVLGRMAADAQLQRARTGDATAPPNGPRKGHRP</sequence>
<reference evidence="2 3" key="1">
    <citation type="journal article" date="2014" name="Genome Announc.">
        <title>Genome Sequence and Methylome of Soil Bacterium Gemmatirosa kalamazoonensis KBS708T, a Member of the Rarely Cultivated Gemmatimonadetes Phylum.</title>
        <authorList>
            <person name="Debruyn J.M."/>
            <person name="Radosevich M."/>
            <person name="Wommack K.E."/>
            <person name="Polson S.W."/>
            <person name="Hauser L.J."/>
            <person name="Fawaz M.N."/>
            <person name="Korlach J."/>
            <person name="Tsai Y.C."/>
        </authorList>
    </citation>
    <scope>NUCLEOTIDE SEQUENCE [LARGE SCALE GENOMIC DNA]</scope>
    <source>
        <strain evidence="2 3">KBS708</strain>
        <plasmid evidence="3">Plasmid 2</plasmid>
    </source>
</reference>
<feature type="region of interest" description="Disordered" evidence="1">
    <location>
        <begin position="1"/>
        <end position="60"/>
    </location>
</feature>
<dbReference type="HOGENOM" id="CLU_2934907_0_0_0"/>
<keyword evidence="2" id="KW-0614">Plasmid</keyword>
<evidence type="ECO:0000313" key="2">
    <source>
        <dbReference type="EMBL" id="AHG93682.1"/>
    </source>
</evidence>
<dbReference type="InParanoid" id="W0RTA6"/>
<evidence type="ECO:0000256" key="1">
    <source>
        <dbReference type="SAM" id="MobiDB-lite"/>
    </source>
</evidence>
<protein>
    <submittedName>
        <fullName evidence="2">Uncharacterized protein</fullName>
    </submittedName>
</protein>
<dbReference type="Proteomes" id="UP000019151">
    <property type="component" value="Plasmid 2"/>
</dbReference>
<accession>W0RTA6</accession>
<proteinExistence type="predicted"/>
<dbReference type="EMBL" id="CP007130">
    <property type="protein sequence ID" value="AHG93682.1"/>
    <property type="molecule type" value="Genomic_DNA"/>
</dbReference>
<geneLocation type="plasmid" evidence="2 3">
    <name>2</name>
</geneLocation>
<keyword evidence="3" id="KW-1185">Reference proteome</keyword>